<evidence type="ECO:0000313" key="1">
    <source>
        <dbReference type="EMBL" id="KYN11247.1"/>
    </source>
</evidence>
<name>A0A151IUU0_9HYME</name>
<dbReference type="AlphaFoldDB" id="A0A151IUU0"/>
<keyword evidence="2" id="KW-1185">Reference proteome</keyword>
<accession>A0A151IUU0</accession>
<proteinExistence type="predicted"/>
<dbReference type="EMBL" id="KQ980945">
    <property type="protein sequence ID" value="KYN11247.1"/>
    <property type="molecule type" value="Genomic_DNA"/>
</dbReference>
<gene>
    <name evidence="1" type="ORF">ALC57_16604</name>
</gene>
<protein>
    <submittedName>
        <fullName evidence="1">Uncharacterized protein</fullName>
    </submittedName>
</protein>
<organism evidence="1 2">
    <name type="scientific">Trachymyrmex cornetzi</name>
    <dbReference type="NCBI Taxonomy" id="471704"/>
    <lineage>
        <taxon>Eukaryota</taxon>
        <taxon>Metazoa</taxon>
        <taxon>Ecdysozoa</taxon>
        <taxon>Arthropoda</taxon>
        <taxon>Hexapoda</taxon>
        <taxon>Insecta</taxon>
        <taxon>Pterygota</taxon>
        <taxon>Neoptera</taxon>
        <taxon>Endopterygota</taxon>
        <taxon>Hymenoptera</taxon>
        <taxon>Apocrita</taxon>
        <taxon>Aculeata</taxon>
        <taxon>Formicoidea</taxon>
        <taxon>Formicidae</taxon>
        <taxon>Myrmicinae</taxon>
        <taxon>Trachymyrmex</taxon>
    </lineage>
</organism>
<sequence>MRKLDGNIQEILDVPPVVMNDSRHCEKRNNARVKTSRRARCSLRTPALICHSFPKLGCLQLCLRFYLAAVCVGKDHPKIRIRYPYRLVGSICQARYNRPTTHDCDRRLCASTNDPYTTTMMQSGGTRFAI</sequence>
<evidence type="ECO:0000313" key="2">
    <source>
        <dbReference type="Proteomes" id="UP000078492"/>
    </source>
</evidence>
<dbReference type="Proteomes" id="UP000078492">
    <property type="component" value="Unassembled WGS sequence"/>
</dbReference>
<reference evidence="1 2" key="1">
    <citation type="submission" date="2015-09" db="EMBL/GenBank/DDBJ databases">
        <title>Trachymyrmex cornetzi WGS genome.</title>
        <authorList>
            <person name="Nygaard S."/>
            <person name="Hu H."/>
            <person name="Boomsma J."/>
            <person name="Zhang G."/>
        </authorList>
    </citation>
    <scope>NUCLEOTIDE SEQUENCE [LARGE SCALE GENOMIC DNA]</scope>
    <source>
        <strain evidence="1">Tcor2-1</strain>
        <tissue evidence="1">Whole body</tissue>
    </source>
</reference>